<comment type="caution">
    <text evidence="3">The sequence shown here is derived from an EMBL/GenBank/DDBJ whole genome shotgun (WGS) entry which is preliminary data.</text>
</comment>
<organism evidence="3 4">
    <name type="scientific">Pedobacter hiemivivus</name>
    <dbReference type="NCBI Taxonomy" id="2530454"/>
    <lineage>
        <taxon>Bacteria</taxon>
        <taxon>Pseudomonadati</taxon>
        <taxon>Bacteroidota</taxon>
        <taxon>Sphingobacteriia</taxon>
        <taxon>Sphingobacteriales</taxon>
        <taxon>Sphingobacteriaceae</taxon>
        <taxon>Pedobacter</taxon>
    </lineage>
</organism>
<dbReference type="RefSeq" id="WP_131608816.1">
    <property type="nucleotide sequence ID" value="NZ_SJSM01000005.1"/>
</dbReference>
<dbReference type="AlphaFoldDB" id="A0A4R0N8M6"/>
<dbReference type="InterPro" id="IPR013766">
    <property type="entry name" value="Thioredoxin_domain"/>
</dbReference>
<dbReference type="Gene3D" id="3.40.30.10">
    <property type="entry name" value="Glutaredoxin"/>
    <property type="match status" value="1"/>
</dbReference>
<evidence type="ECO:0000259" key="2">
    <source>
        <dbReference type="PROSITE" id="PS51352"/>
    </source>
</evidence>
<dbReference type="Proteomes" id="UP000291117">
    <property type="component" value="Unassembled WGS sequence"/>
</dbReference>
<dbReference type="PANTHER" id="PTHR42852">
    <property type="entry name" value="THIOL:DISULFIDE INTERCHANGE PROTEIN DSBE"/>
    <property type="match status" value="1"/>
</dbReference>
<evidence type="ECO:0000313" key="4">
    <source>
        <dbReference type="Proteomes" id="UP000291117"/>
    </source>
</evidence>
<feature type="domain" description="Thioredoxin" evidence="2">
    <location>
        <begin position="12"/>
        <end position="166"/>
    </location>
</feature>
<dbReference type="InterPro" id="IPR036249">
    <property type="entry name" value="Thioredoxin-like_sf"/>
</dbReference>
<keyword evidence="1" id="KW-0676">Redox-active center</keyword>
<dbReference type="GO" id="GO:0016209">
    <property type="term" value="F:antioxidant activity"/>
    <property type="evidence" value="ECO:0007669"/>
    <property type="project" value="InterPro"/>
</dbReference>
<dbReference type="PANTHER" id="PTHR42852:SF17">
    <property type="entry name" value="THIOREDOXIN-LIKE PROTEIN HI_1115"/>
    <property type="match status" value="1"/>
</dbReference>
<dbReference type="CDD" id="cd02966">
    <property type="entry name" value="TlpA_like_family"/>
    <property type="match status" value="1"/>
</dbReference>
<dbReference type="Pfam" id="PF00578">
    <property type="entry name" value="AhpC-TSA"/>
    <property type="match status" value="1"/>
</dbReference>
<protein>
    <submittedName>
        <fullName evidence="3">TlpA family protein disulfide reductase</fullName>
    </submittedName>
</protein>
<keyword evidence="4" id="KW-1185">Reference proteome</keyword>
<dbReference type="InterPro" id="IPR000866">
    <property type="entry name" value="AhpC/TSA"/>
</dbReference>
<proteinExistence type="predicted"/>
<evidence type="ECO:0000313" key="3">
    <source>
        <dbReference type="EMBL" id="TCC96519.1"/>
    </source>
</evidence>
<gene>
    <name evidence="3" type="ORF">EZ444_11095</name>
</gene>
<dbReference type="OrthoDB" id="634996at2"/>
<dbReference type="SUPFAM" id="SSF52833">
    <property type="entry name" value="Thioredoxin-like"/>
    <property type="match status" value="1"/>
</dbReference>
<dbReference type="InterPro" id="IPR017937">
    <property type="entry name" value="Thioredoxin_CS"/>
</dbReference>
<evidence type="ECO:0000256" key="1">
    <source>
        <dbReference type="ARBA" id="ARBA00023284"/>
    </source>
</evidence>
<dbReference type="PROSITE" id="PS51352">
    <property type="entry name" value="THIOREDOXIN_2"/>
    <property type="match status" value="1"/>
</dbReference>
<name>A0A4R0N8M6_9SPHI</name>
<dbReference type="GO" id="GO:0016491">
    <property type="term" value="F:oxidoreductase activity"/>
    <property type="evidence" value="ECO:0007669"/>
    <property type="project" value="InterPro"/>
</dbReference>
<dbReference type="PROSITE" id="PS00194">
    <property type="entry name" value="THIOREDOXIN_1"/>
    <property type="match status" value="1"/>
</dbReference>
<reference evidence="3 4" key="1">
    <citation type="submission" date="2019-02" db="EMBL/GenBank/DDBJ databases">
        <title>Pedobacter sp. RP-3-8 sp. nov., isolated from Arctic soil.</title>
        <authorList>
            <person name="Dahal R.H."/>
        </authorList>
    </citation>
    <scope>NUCLEOTIDE SEQUENCE [LARGE SCALE GENOMIC DNA]</scope>
    <source>
        <strain evidence="3 4">RP-3-8</strain>
    </source>
</reference>
<accession>A0A4R0N8M6</accession>
<dbReference type="InterPro" id="IPR050553">
    <property type="entry name" value="Thioredoxin_ResA/DsbE_sf"/>
</dbReference>
<sequence length="168" mass="18604">MSSKIEAEVSKMLIDEVAPNFTVKDVNGKTVSLADFKGKTIVLDFWATWCGPCKKSFPAMQMAVNKYKNDPNVKFLFIHTWEKVDQPLADAQSYLNSNNYKFDLYMDTKDPKTKTNPAVSAFDVKGIPAKFVIDGKGKTRFKITGFAGGDDAAVAELSSMIDLIKKSS</sequence>
<dbReference type="EMBL" id="SJSM01000005">
    <property type="protein sequence ID" value="TCC96519.1"/>
    <property type="molecule type" value="Genomic_DNA"/>
</dbReference>